<dbReference type="Pfam" id="PF07152">
    <property type="entry name" value="YaeQ"/>
    <property type="match status" value="1"/>
</dbReference>
<dbReference type="Proteomes" id="UP000268033">
    <property type="component" value="Unassembled WGS sequence"/>
</dbReference>
<dbReference type="PIRSF" id="PIRSF011484">
    <property type="entry name" value="YaeQ"/>
    <property type="match status" value="1"/>
</dbReference>
<dbReference type="InterPro" id="IPR011335">
    <property type="entry name" value="Restrct_endonuc-II-like"/>
</dbReference>
<evidence type="ECO:0000313" key="2">
    <source>
        <dbReference type="Proteomes" id="UP000268033"/>
    </source>
</evidence>
<dbReference type="Gene3D" id="3.10.640.10">
    <property type="entry name" value="Restriction endonuclease-like alpha-beta roll domain"/>
    <property type="match status" value="1"/>
</dbReference>
<dbReference type="AlphaFoldDB" id="A0A3N1P1X4"/>
<proteinExistence type="predicted"/>
<accession>A0A3N1P1X4</accession>
<dbReference type="PANTHER" id="PTHR38784:SF1">
    <property type="entry name" value="SUCROSE PHOSPHORYLASE"/>
    <property type="match status" value="1"/>
</dbReference>
<dbReference type="SUPFAM" id="SSF52980">
    <property type="entry name" value="Restriction endonuclease-like"/>
    <property type="match status" value="1"/>
</dbReference>
<name>A0A3N1P1X4_9GAMM</name>
<organism evidence="1 2">
    <name type="scientific">Gallaecimonas pentaromativorans</name>
    <dbReference type="NCBI Taxonomy" id="584787"/>
    <lineage>
        <taxon>Bacteria</taxon>
        <taxon>Pseudomonadati</taxon>
        <taxon>Pseudomonadota</taxon>
        <taxon>Gammaproteobacteria</taxon>
        <taxon>Enterobacterales</taxon>
        <taxon>Gallaecimonadaceae</taxon>
        <taxon>Gallaecimonas</taxon>
    </lineage>
</organism>
<keyword evidence="2" id="KW-1185">Reference proteome</keyword>
<evidence type="ECO:0000313" key="1">
    <source>
        <dbReference type="EMBL" id="ROQ22455.1"/>
    </source>
</evidence>
<dbReference type="InterPro" id="IPR038590">
    <property type="entry name" value="YaeQ_sf"/>
</dbReference>
<dbReference type="EMBL" id="RJUL01000010">
    <property type="protein sequence ID" value="ROQ22455.1"/>
    <property type="molecule type" value="Genomic_DNA"/>
</dbReference>
<protein>
    <submittedName>
        <fullName evidence="1">Uncharacterized protein YaeQ</fullName>
    </submittedName>
</protein>
<reference evidence="1 2" key="1">
    <citation type="submission" date="2018-11" db="EMBL/GenBank/DDBJ databases">
        <title>Genomic Encyclopedia of Type Strains, Phase IV (KMG-IV): sequencing the most valuable type-strain genomes for metagenomic binning, comparative biology and taxonomic classification.</title>
        <authorList>
            <person name="Goeker M."/>
        </authorList>
    </citation>
    <scope>NUCLEOTIDE SEQUENCE [LARGE SCALE GENOMIC DNA]</scope>
    <source>
        <strain evidence="1 2">DSM 21945</strain>
    </source>
</reference>
<gene>
    <name evidence="1" type="ORF">EDC28_11098</name>
</gene>
<dbReference type="InterPro" id="IPR009822">
    <property type="entry name" value="YaeQ"/>
</dbReference>
<dbReference type="PANTHER" id="PTHR38784">
    <property type="entry name" value="SUCROSE PHOSPHORYLASE"/>
    <property type="match status" value="1"/>
</dbReference>
<comment type="caution">
    <text evidence="1">The sequence shown here is derived from an EMBL/GenBank/DDBJ whole genome shotgun (WGS) entry which is preliminary data.</text>
</comment>
<dbReference type="RefSeq" id="WP_123422380.1">
    <property type="nucleotide sequence ID" value="NZ_RJUL01000010.1"/>
</dbReference>
<dbReference type="SMART" id="SM01322">
    <property type="entry name" value="YaeQ"/>
    <property type="match status" value="1"/>
</dbReference>
<dbReference type="STRING" id="584787.GCA_001247655_01005"/>
<sequence>MALGATIYKAQLNISDLERHYYGEHQLTLACHPSETETRLMVRLLAFIAHADDDLTFTKGLSSDDEPDLWLKAPDGRILLWIELGEPTVKRIKQGLSRAEKVLVYSYGARGAEQWWKQFGDEIKALKRLEVLNIGFEQLPALAAFAKKNMALSATLMESQWLLTDGERSEEFSFERWL</sequence>